<dbReference type="WBParaSite" id="TCLT_0000540201-mRNA-1">
    <property type="protein sequence ID" value="TCLT_0000540201-mRNA-1"/>
    <property type="gene ID" value="TCLT_0000540201"/>
</dbReference>
<reference evidence="2 3" key="2">
    <citation type="submission" date="2018-11" db="EMBL/GenBank/DDBJ databases">
        <authorList>
            <consortium name="Pathogen Informatics"/>
        </authorList>
    </citation>
    <scope>NUCLEOTIDE SEQUENCE [LARGE SCALE GENOMIC DNA]</scope>
</reference>
<feature type="region of interest" description="Disordered" evidence="1">
    <location>
        <begin position="46"/>
        <end position="68"/>
    </location>
</feature>
<dbReference type="Proteomes" id="UP000276776">
    <property type="component" value="Unassembled WGS sequence"/>
</dbReference>
<accession>A0A0N5CY90</accession>
<evidence type="ECO:0000313" key="3">
    <source>
        <dbReference type="Proteomes" id="UP000276776"/>
    </source>
</evidence>
<gene>
    <name evidence="2" type="ORF">TCLT_LOCUS5391</name>
</gene>
<keyword evidence="3" id="KW-1185">Reference proteome</keyword>
<dbReference type="OrthoDB" id="6493019at2759"/>
<proteinExistence type="predicted"/>
<name>A0A0N5CY90_THECL</name>
<reference evidence="4" key="1">
    <citation type="submission" date="2017-02" db="UniProtKB">
        <authorList>
            <consortium name="WormBaseParasite"/>
        </authorList>
    </citation>
    <scope>IDENTIFICATION</scope>
</reference>
<dbReference type="AlphaFoldDB" id="A0A0N5CY90"/>
<evidence type="ECO:0000313" key="4">
    <source>
        <dbReference type="WBParaSite" id="TCLT_0000540201-mRNA-1"/>
    </source>
</evidence>
<protein>
    <submittedName>
        <fullName evidence="4">Ovule protein</fullName>
    </submittedName>
</protein>
<evidence type="ECO:0000313" key="2">
    <source>
        <dbReference type="EMBL" id="VDN02632.1"/>
    </source>
</evidence>
<organism evidence="4">
    <name type="scientific">Thelazia callipaeda</name>
    <name type="common">Oriental eyeworm</name>
    <name type="synonym">Parasitic nematode</name>
    <dbReference type="NCBI Taxonomy" id="103827"/>
    <lineage>
        <taxon>Eukaryota</taxon>
        <taxon>Metazoa</taxon>
        <taxon>Ecdysozoa</taxon>
        <taxon>Nematoda</taxon>
        <taxon>Chromadorea</taxon>
        <taxon>Rhabditida</taxon>
        <taxon>Spirurina</taxon>
        <taxon>Spiruromorpha</taxon>
        <taxon>Thelazioidea</taxon>
        <taxon>Thelaziidae</taxon>
        <taxon>Thelazia</taxon>
    </lineage>
</organism>
<feature type="compositionally biased region" description="Basic residues" evidence="1">
    <location>
        <begin position="59"/>
        <end position="68"/>
    </location>
</feature>
<evidence type="ECO:0000256" key="1">
    <source>
        <dbReference type="SAM" id="MobiDB-lite"/>
    </source>
</evidence>
<dbReference type="EMBL" id="UYYF01004337">
    <property type="protein sequence ID" value="VDN02632.1"/>
    <property type="molecule type" value="Genomic_DNA"/>
</dbReference>
<sequence length="68" mass="7822">MKCRMKIISYVMTWDRGVTNYVKKTSVSDHVEAYIQLTVLKEARSKASHSISAVDSMRTKQRRSAQQS</sequence>